<evidence type="ECO:0000313" key="2">
    <source>
        <dbReference type="Proteomes" id="UP000824219"/>
    </source>
</evidence>
<accession>A0A9D3NAR0</accession>
<dbReference type="Proteomes" id="UP000824219">
    <property type="component" value="Linkage Group LG23"/>
</dbReference>
<protein>
    <submittedName>
        <fullName evidence="1">Uncharacterized protein</fullName>
    </submittedName>
</protein>
<comment type="caution">
    <text evidence="1">The sequence shown here is derived from an EMBL/GenBank/DDBJ whole genome shotgun (WGS) entry which is preliminary data.</text>
</comment>
<dbReference type="EMBL" id="JAHKSW010000023">
    <property type="protein sequence ID" value="KAG7317640.1"/>
    <property type="molecule type" value="Genomic_DNA"/>
</dbReference>
<name>A0A9D3NAR0_9TELE</name>
<dbReference type="AlphaFoldDB" id="A0A9D3NAR0"/>
<organism evidence="1 2">
    <name type="scientific">Hemibagrus wyckioides</name>
    <dbReference type="NCBI Taxonomy" id="337641"/>
    <lineage>
        <taxon>Eukaryota</taxon>
        <taxon>Metazoa</taxon>
        <taxon>Chordata</taxon>
        <taxon>Craniata</taxon>
        <taxon>Vertebrata</taxon>
        <taxon>Euteleostomi</taxon>
        <taxon>Actinopterygii</taxon>
        <taxon>Neopterygii</taxon>
        <taxon>Teleostei</taxon>
        <taxon>Ostariophysi</taxon>
        <taxon>Siluriformes</taxon>
        <taxon>Bagridae</taxon>
        <taxon>Hemibagrus</taxon>
    </lineage>
</organism>
<keyword evidence="2" id="KW-1185">Reference proteome</keyword>
<reference evidence="1 2" key="1">
    <citation type="submission" date="2021-06" db="EMBL/GenBank/DDBJ databases">
        <title>Chromosome-level genome assembly of the red-tail catfish (Hemibagrus wyckioides).</title>
        <authorList>
            <person name="Shao F."/>
        </authorList>
    </citation>
    <scope>NUCLEOTIDE SEQUENCE [LARGE SCALE GENOMIC DNA]</scope>
    <source>
        <strain evidence="1">EC202008001</strain>
        <tissue evidence="1">Blood</tissue>
    </source>
</reference>
<proteinExistence type="predicted"/>
<sequence length="76" mass="8716">MSHDKMKPLLRKICFRKAEERNGVVNEEARQPFFENTKKAPSTPSNKVNETPDSCNILLCPELELEKCATLEPLRT</sequence>
<evidence type="ECO:0000313" key="1">
    <source>
        <dbReference type="EMBL" id="KAG7317640.1"/>
    </source>
</evidence>
<gene>
    <name evidence="1" type="ORF">KOW79_018675</name>
</gene>